<keyword evidence="6" id="KW-1133">Transmembrane helix</keyword>
<keyword evidence="6" id="KW-0812">Transmembrane</keyword>
<dbReference type="Gene3D" id="3.30.750.44">
    <property type="match status" value="1"/>
</dbReference>
<protein>
    <submittedName>
        <fullName evidence="8">Tail specific protease</fullName>
    </submittedName>
</protein>
<evidence type="ECO:0000313" key="8">
    <source>
        <dbReference type="EMBL" id="CZQ84998.1"/>
    </source>
</evidence>
<dbReference type="Gene3D" id="1.10.101.10">
    <property type="entry name" value="PGBD-like superfamily/PGBD"/>
    <property type="match status" value="1"/>
</dbReference>
<evidence type="ECO:0000256" key="2">
    <source>
        <dbReference type="ARBA" id="ARBA00022670"/>
    </source>
</evidence>
<evidence type="ECO:0000256" key="4">
    <source>
        <dbReference type="ARBA" id="ARBA00022825"/>
    </source>
</evidence>
<dbReference type="PANTHER" id="PTHR32060:SF30">
    <property type="entry name" value="CARBOXY-TERMINAL PROCESSING PROTEASE CTPA"/>
    <property type="match status" value="1"/>
</dbReference>
<dbReference type="RefSeq" id="WP_087031147.1">
    <property type="nucleotide sequence ID" value="NZ_FJNE01000002.1"/>
</dbReference>
<evidence type="ECO:0000313" key="9">
    <source>
        <dbReference type="Proteomes" id="UP000242754"/>
    </source>
</evidence>
<dbReference type="SUPFAM" id="SSF50156">
    <property type="entry name" value="PDZ domain-like"/>
    <property type="match status" value="1"/>
</dbReference>
<dbReference type="PANTHER" id="PTHR32060">
    <property type="entry name" value="TAIL-SPECIFIC PROTEASE"/>
    <property type="match status" value="1"/>
</dbReference>
<dbReference type="SUPFAM" id="SSF47090">
    <property type="entry name" value="PGBD-like"/>
    <property type="match status" value="1"/>
</dbReference>
<dbReference type="GO" id="GO:0030288">
    <property type="term" value="C:outer membrane-bounded periplasmic space"/>
    <property type="evidence" value="ECO:0007669"/>
    <property type="project" value="TreeGrafter"/>
</dbReference>
<dbReference type="Pfam" id="PF01471">
    <property type="entry name" value="PG_binding_1"/>
    <property type="match status" value="1"/>
</dbReference>
<evidence type="ECO:0000259" key="7">
    <source>
        <dbReference type="PROSITE" id="PS50106"/>
    </source>
</evidence>
<keyword evidence="9" id="KW-1185">Reference proteome</keyword>
<organism evidence="8 9">
    <name type="scientific">Trichococcus palustris</name>
    <dbReference type="NCBI Taxonomy" id="140314"/>
    <lineage>
        <taxon>Bacteria</taxon>
        <taxon>Bacillati</taxon>
        <taxon>Bacillota</taxon>
        <taxon>Bacilli</taxon>
        <taxon>Lactobacillales</taxon>
        <taxon>Carnobacteriaceae</taxon>
        <taxon>Trichococcus</taxon>
    </lineage>
</organism>
<dbReference type="GO" id="GO:0004175">
    <property type="term" value="F:endopeptidase activity"/>
    <property type="evidence" value="ECO:0007669"/>
    <property type="project" value="TreeGrafter"/>
</dbReference>
<dbReference type="CDD" id="cd07560">
    <property type="entry name" value="Peptidase_S41_CPP"/>
    <property type="match status" value="1"/>
</dbReference>
<feature type="transmembrane region" description="Helical" evidence="6">
    <location>
        <begin position="20"/>
        <end position="42"/>
    </location>
</feature>
<keyword evidence="4 5" id="KW-0720">Serine protease</keyword>
<name>A0A143YC33_9LACT</name>
<dbReference type="InterPro" id="IPR005151">
    <property type="entry name" value="Tail-specific_protease"/>
</dbReference>
<keyword evidence="6" id="KW-0472">Membrane</keyword>
<evidence type="ECO:0000256" key="1">
    <source>
        <dbReference type="ARBA" id="ARBA00009179"/>
    </source>
</evidence>
<dbReference type="InterPro" id="IPR036366">
    <property type="entry name" value="PGBDSf"/>
</dbReference>
<dbReference type="GO" id="GO:0007165">
    <property type="term" value="P:signal transduction"/>
    <property type="evidence" value="ECO:0007669"/>
    <property type="project" value="TreeGrafter"/>
</dbReference>
<dbReference type="InterPro" id="IPR002477">
    <property type="entry name" value="Peptidoglycan-bd-like"/>
</dbReference>
<dbReference type="GO" id="GO:0008236">
    <property type="term" value="F:serine-type peptidase activity"/>
    <property type="evidence" value="ECO:0007669"/>
    <property type="project" value="UniProtKB-KW"/>
</dbReference>
<gene>
    <name evidence="8" type="ORF">Tpal_573</name>
</gene>
<dbReference type="SMART" id="SM00228">
    <property type="entry name" value="PDZ"/>
    <property type="match status" value="1"/>
</dbReference>
<dbReference type="Gene3D" id="3.90.226.10">
    <property type="entry name" value="2-enoyl-CoA Hydratase, Chain A, domain 1"/>
    <property type="match status" value="1"/>
</dbReference>
<dbReference type="AlphaFoldDB" id="A0A143YC33"/>
<dbReference type="FunFam" id="2.30.42.10:FF:000063">
    <property type="entry name" value="Peptidase, S41 family"/>
    <property type="match status" value="1"/>
</dbReference>
<dbReference type="Proteomes" id="UP000242754">
    <property type="component" value="Unassembled WGS sequence"/>
</dbReference>
<accession>A0A143YC33</accession>
<reference evidence="8 9" key="1">
    <citation type="submission" date="2016-02" db="EMBL/GenBank/DDBJ databases">
        <authorList>
            <person name="Wen L."/>
            <person name="He K."/>
            <person name="Yang H."/>
        </authorList>
    </citation>
    <scope>NUCLEOTIDE SEQUENCE [LARGE SCALE GENOMIC DNA]</scope>
    <source>
        <strain evidence="8">Trichococcus palustris</strain>
    </source>
</reference>
<evidence type="ECO:0000256" key="5">
    <source>
        <dbReference type="RuleBase" id="RU004404"/>
    </source>
</evidence>
<dbReference type="SUPFAM" id="SSF52096">
    <property type="entry name" value="ClpP/crotonase"/>
    <property type="match status" value="1"/>
</dbReference>
<comment type="similarity">
    <text evidence="1 5">Belongs to the peptidase S41A family.</text>
</comment>
<dbReference type="Pfam" id="PF17820">
    <property type="entry name" value="PDZ_6"/>
    <property type="match status" value="1"/>
</dbReference>
<evidence type="ECO:0000256" key="3">
    <source>
        <dbReference type="ARBA" id="ARBA00022801"/>
    </source>
</evidence>
<dbReference type="Gene3D" id="2.30.42.10">
    <property type="match status" value="1"/>
</dbReference>
<dbReference type="InterPro" id="IPR041489">
    <property type="entry name" value="PDZ_6"/>
</dbReference>
<dbReference type="InterPro" id="IPR004447">
    <property type="entry name" value="Peptidase_S41A"/>
</dbReference>
<dbReference type="Pfam" id="PF22694">
    <property type="entry name" value="CtpB_N-like"/>
    <property type="match status" value="1"/>
</dbReference>
<evidence type="ECO:0000256" key="6">
    <source>
        <dbReference type="SAM" id="Phobius"/>
    </source>
</evidence>
<feature type="domain" description="PDZ" evidence="7">
    <location>
        <begin position="116"/>
        <end position="184"/>
    </location>
</feature>
<dbReference type="InterPro" id="IPR036365">
    <property type="entry name" value="PGBD-like_sf"/>
</dbReference>
<sequence>MENNQPDNKHKTAKKRGVKFSVYILSLLIVAGAAAGGTYAWIGRSVALPPTEEIIQGTNTSTLDSAASEQIGAVYQTLLNNYVEGVDKKVLIAGALKGMVESVGDPYSQYLNTEASQNLDEKISASFEGIGAEIMSLDEKIVIVSPIKGSPAEKAGLLPNDVIVSADGQALQGMTAQEAVNVIRGEKGTEVALEILRGDQTIKVTIVRDTIPIETVTYEMDKAHPEIGVVHVSSFSTPTYDDIVSAVKDLRTQGATSFVFDFRQNPGGLLDQALKISNMFLKDGDVIMQTQEKDAEPNKILASSKDFGDFKITEPTIVLVDEGSASASEIVAGALQESAKIPLVGTTTFGKGTVQTVYPLSENSELKLTVAKWLTPQGNWIHKKGIKVDYEVALPDYATLTIIDSTATYQQGDVSENVKNVEKMLTAVGYPVNADGYYDETTTSQVSAFQQDNNLEVSGTVTGDTAVALVEKLRTIIAENDTQYEKAIELLTGK</sequence>
<dbReference type="NCBIfam" id="TIGR00225">
    <property type="entry name" value="prc"/>
    <property type="match status" value="1"/>
</dbReference>
<dbReference type="PROSITE" id="PS50106">
    <property type="entry name" value="PDZ"/>
    <property type="match status" value="1"/>
</dbReference>
<dbReference type="InterPro" id="IPR055210">
    <property type="entry name" value="CtpA/B_N"/>
</dbReference>
<keyword evidence="3 5" id="KW-0378">Hydrolase</keyword>
<dbReference type="CDD" id="cd06782">
    <property type="entry name" value="cpPDZ_CPP-like"/>
    <property type="match status" value="1"/>
</dbReference>
<proteinExistence type="inferred from homology"/>
<dbReference type="GO" id="GO:0006508">
    <property type="term" value="P:proteolysis"/>
    <property type="evidence" value="ECO:0007669"/>
    <property type="project" value="UniProtKB-KW"/>
</dbReference>
<keyword evidence="2 5" id="KW-0645">Protease</keyword>
<dbReference type="InterPro" id="IPR029045">
    <property type="entry name" value="ClpP/crotonase-like_dom_sf"/>
</dbReference>
<dbReference type="STRING" id="140314.SAMN04488076_10157"/>
<dbReference type="SMART" id="SM00245">
    <property type="entry name" value="TSPc"/>
    <property type="match status" value="1"/>
</dbReference>
<dbReference type="InterPro" id="IPR001478">
    <property type="entry name" value="PDZ"/>
</dbReference>
<dbReference type="InterPro" id="IPR036034">
    <property type="entry name" value="PDZ_sf"/>
</dbReference>
<dbReference type="Pfam" id="PF03572">
    <property type="entry name" value="Peptidase_S41"/>
    <property type="match status" value="1"/>
</dbReference>
<dbReference type="EMBL" id="FJNE01000002">
    <property type="protein sequence ID" value="CZQ84998.1"/>
    <property type="molecule type" value="Genomic_DNA"/>
</dbReference>
<dbReference type="OrthoDB" id="9812068at2"/>